<dbReference type="GO" id="GO:0016460">
    <property type="term" value="C:myosin II complex"/>
    <property type="evidence" value="ECO:0007669"/>
    <property type="project" value="TreeGrafter"/>
</dbReference>
<feature type="domain" description="EF-hand" evidence="5">
    <location>
        <begin position="364"/>
        <end position="399"/>
    </location>
</feature>
<dbReference type="InterPro" id="IPR018247">
    <property type="entry name" value="EF_Hand_1_Ca_BS"/>
</dbReference>
<proteinExistence type="predicted"/>
<feature type="domain" description="EF-hand" evidence="5">
    <location>
        <begin position="70"/>
        <end position="105"/>
    </location>
</feature>
<feature type="domain" description="EF-hand" evidence="5">
    <location>
        <begin position="872"/>
        <end position="907"/>
    </location>
</feature>
<feature type="domain" description="EF-hand" evidence="5">
    <location>
        <begin position="32"/>
        <end position="67"/>
    </location>
</feature>
<feature type="domain" description="EF-hand" evidence="5">
    <location>
        <begin position="948"/>
        <end position="983"/>
    </location>
</feature>
<keyword evidence="3" id="KW-0106">Calcium</keyword>
<sequence>MREAFNAFDMDRDGFITASELMEVMLSLRQKVSPGDIKKMIRHVDVDGKGKVAFEEFVSFMLSRNCRQSVTDDEMLEAFRVFDTDGDGYITGDDIRKTMGQLGEELSESDVRDMIVEADLDKDGRINLSEFVILMQHRFINSGQVLDSNGAFTPEQKGELRIIFSLFDKDHDNNISMDEVMQVMQAMGQQPDIDRLRETFQLVDLDGNGLIDFNEFVQMVEVRVGRQSEDAEMRALFAAFDKDSNGYIDAKELKQTMAEIGMPVTAADVKEMLREAGVTSKRGRIYYEDFLKMMTGQIGEKQRSMATLGSSDADSASLSDEVKGTRPENMPDVKVAFAMFDKDGDGVITCAEVLQVMVSLGIDVDSDEVKEIVRKIDLDGNGVIEFGEFASWMELHKSLTHHPRECGPDEEEMMQLFRVFDKDSDGSINAKDLSDTMKDLGLVLTGDDTAAMMREAGLGPDGNIHYKEFCQMMCPLLGDIPGQQVRRHCFAYVDSELRVMFTEFDQDRDGLVGIDEVRRITQALGQSTSEAILKNHFNKLDDNGNGLINYPEFLQLLQEVSRKNLSHSPAPGRHQPKANPPRREKKDIPVGPFYPSGKEEVKEEVKDEEERTEEVRTNGTANECLPPAEPEVPVEPVQVNGITTASLHAAPIMKINSDDDQLTKELKTAFLRFSQTTEGVLTTAELRDLLQSLSYDTRSPSLWEMLEQVNKEGGGHMTMEEFLKAMPSQHRTRSVRHKHGSGQRSRHRSGGDTGSEPEAWRAFKVFDKDHNGYISMSELRQTMKEMGIELSNEEVELMMHRADTNGDGKIDYKEFIRMVQSNRLVKQVAKRQQTSALAATSQVNGSMSRTSSRKSDKVCAEWTTQLSTSPPTDAGRICKAFERFDPKGTGCISMTDAVTALKSLGVTCDLTDLEQQSPTGNFKIDFKEFLQMMKKYQHQFAAPIRRRTQDHEMRAAFKVFDINRDGLIDQRELLTTMKCLGEEVSNEDVLAMIRAADKNNDGKIDYEEFISMMYNQPIMRGESIFLK</sequence>
<feature type="domain" description="EF-hand" evidence="5">
    <location>
        <begin position="191"/>
        <end position="226"/>
    </location>
</feature>
<reference evidence="6" key="1">
    <citation type="journal article" date="2023" name="Mol. Biol. Evol.">
        <title>Third-Generation Sequencing Reveals the Adaptive Role of the Epigenome in Three Deep-Sea Polychaetes.</title>
        <authorList>
            <person name="Perez M."/>
            <person name="Aroh O."/>
            <person name="Sun Y."/>
            <person name="Lan Y."/>
            <person name="Juniper S.K."/>
            <person name="Young C.R."/>
            <person name="Angers B."/>
            <person name="Qian P.Y."/>
        </authorList>
    </citation>
    <scope>NUCLEOTIDE SEQUENCE</scope>
    <source>
        <strain evidence="6">R07B-5</strain>
    </source>
</reference>
<feature type="compositionally biased region" description="Basic residues" evidence="4">
    <location>
        <begin position="730"/>
        <end position="748"/>
    </location>
</feature>
<feature type="domain" description="EF-hand" evidence="5">
    <location>
        <begin position="1"/>
        <end position="31"/>
    </location>
</feature>
<evidence type="ECO:0000256" key="4">
    <source>
        <dbReference type="SAM" id="MobiDB-lite"/>
    </source>
</evidence>
<evidence type="ECO:0000313" key="7">
    <source>
        <dbReference type="Proteomes" id="UP001209878"/>
    </source>
</evidence>
<dbReference type="InterPro" id="IPR011992">
    <property type="entry name" value="EF-hand-dom_pair"/>
</dbReference>
<feature type="domain" description="EF-hand" evidence="5">
    <location>
        <begin position="328"/>
        <end position="363"/>
    </location>
</feature>
<organism evidence="6 7">
    <name type="scientific">Ridgeia piscesae</name>
    <name type="common">Tubeworm</name>
    <dbReference type="NCBI Taxonomy" id="27915"/>
    <lineage>
        <taxon>Eukaryota</taxon>
        <taxon>Metazoa</taxon>
        <taxon>Spiralia</taxon>
        <taxon>Lophotrochozoa</taxon>
        <taxon>Annelida</taxon>
        <taxon>Polychaeta</taxon>
        <taxon>Sedentaria</taxon>
        <taxon>Canalipalpata</taxon>
        <taxon>Sabellida</taxon>
        <taxon>Siboglinidae</taxon>
        <taxon>Ridgeia</taxon>
    </lineage>
</organism>
<feature type="domain" description="EF-hand" evidence="5">
    <location>
        <begin position="106"/>
        <end position="141"/>
    </location>
</feature>
<dbReference type="EMBL" id="JAODUO010000408">
    <property type="protein sequence ID" value="KAK2181173.1"/>
    <property type="molecule type" value="Genomic_DNA"/>
</dbReference>
<dbReference type="CDD" id="cd00051">
    <property type="entry name" value="EFh"/>
    <property type="match status" value="5"/>
</dbReference>
<feature type="domain" description="EF-hand" evidence="5">
    <location>
        <begin position="528"/>
        <end position="563"/>
    </location>
</feature>
<dbReference type="PROSITE" id="PS50222">
    <property type="entry name" value="EF_HAND_2"/>
    <property type="match status" value="17"/>
</dbReference>
<dbReference type="AlphaFoldDB" id="A0AAD9L0M8"/>
<evidence type="ECO:0000256" key="1">
    <source>
        <dbReference type="ARBA" id="ARBA00022723"/>
    </source>
</evidence>
<feature type="region of interest" description="Disordered" evidence="4">
    <location>
        <begin position="564"/>
        <end position="631"/>
    </location>
</feature>
<name>A0AAD9L0M8_RIDPI</name>
<evidence type="ECO:0000259" key="5">
    <source>
        <dbReference type="PROSITE" id="PS50222"/>
    </source>
</evidence>
<comment type="caution">
    <text evidence="6">The sequence shown here is derived from an EMBL/GenBank/DDBJ whole genome shotgun (WGS) entry which is preliminary data.</text>
</comment>
<dbReference type="PANTHER" id="PTHR23048">
    <property type="entry name" value="MYOSIN LIGHT CHAIN 1, 3"/>
    <property type="match status" value="1"/>
</dbReference>
<feature type="domain" description="EF-hand" evidence="5">
    <location>
        <begin position="492"/>
        <end position="527"/>
    </location>
</feature>
<feature type="domain" description="EF-hand" evidence="5">
    <location>
        <begin position="408"/>
        <end position="443"/>
    </location>
</feature>
<dbReference type="SMART" id="SM00054">
    <property type="entry name" value="EFh"/>
    <property type="match status" value="20"/>
</dbReference>
<evidence type="ECO:0000313" key="6">
    <source>
        <dbReference type="EMBL" id="KAK2181173.1"/>
    </source>
</evidence>
<dbReference type="Gene3D" id="1.10.238.10">
    <property type="entry name" value="EF-hand"/>
    <property type="match status" value="10"/>
</dbReference>
<dbReference type="Pfam" id="PF13499">
    <property type="entry name" value="EF-hand_7"/>
    <property type="match status" value="9"/>
</dbReference>
<dbReference type="Proteomes" id="UP001209878">
    <property type="component" value="Unassembled WGS sequence"/>
</dbReference>
<dbReference type="InterPro" id="IPR002048">
    <property type="entry name" value="EF_hand_dom"/>
</dbReference>
<feature type="compositionally biased region" description="Basic and acidic residues" evidence="4">
    <location>
        <begin position="597"/>
        <end position="616"/>
    </location>
</feature>
<evidence type="ECO:0000256" key="3">
    <source>
        <dbReference type="ARBA" id="ARBA00022837"/>
    </source>
</evidence>
<feature type="domain" description="EF-hand" evidence="5">
    <location>
        <begin position="790"/>
        <end position="825"/>
    </location>
</feature>
<dbReference type="FunFam" id="1.10.238.10:FF:000181">
    <property type="entry name" value="CALML5 isoform 1"/>
    <property type="match status" value="2"/>
</dbReference>
<dbReference type="FunFam" id="1.10.238.10:FF:000001">
    <property type="entry name" value="Calmodulin 1"/>
    <property type="match status" value="4"/>
</dbReference>
<keyword evidence="1" id="KW-0479">Metal-binding</keyword>
<keyword evidence="7" id="KW-1185">Reference proteome</keyword>
<feature type="domain" description="EF-hand" evidence="5">
    <location>
        <begin position="228"/>
        <end position="263"/>
    </location>
</feature>
<feature type="compositionally biased region" description="Low complexity" evidence="4">
    <location>
        <begin position="310"/>
        <end position="319"/>
    </location>
</feature>
<gene>
    <name evidence="6" type="ORF">NP493_408g02003</name>
</gene>
<protein>
    <recommendedName>
        <fullName evidence="5">EF-hand domain-containing protein</fullName>
    </recommendedName>
</protein>
<keyword evidence="2" id="KW-0677">Repeat</keyword>
<evidence type="ECO:0000256" key="2">
    <source>
        <dbReference type="ARBA" id="ARBA00022737"/>
    </source>
</evidence>
<dbReference type="PANTHER" id="PTHR23048:SF0">
    <property type="entry name" value="CALMODULIN LIKE 3"/>
    <property type="match status" value="1"/>
</dbReference>
<feature type="domain" description="EF-hand" evidence="5">
    <location>
        <begin position="155"/>
        <end position="190"/>
    </location>
</feature>
<dbReference type="InterPro" id="IPR050230">
    <property type="entry name" value="CALM/Myosin/TropC-like"/>
</dbReference>
<feature type="domain" description="EF-hand" evidence="5">
    <location>
        <begin position="754"/>
        <end position="789"/>
    </location>
</feature>
<feature type="region of interest" description="Disordered" evidence="4">
    <location>
        <begin position="302"/>
        <end position="325"/>
    </location>
</feature>
<dbReference type="PROSITE" id="PS00018">
    <property type="entry name" value="EF_HAND_1"/>
    <property type="match status" value="15"/>
</dbReference>
<feature type="domain" description="EF-hand" evidence="5">
    <location>
        <begin position="984"/>
        <end position="1019"/>
    </location>
</feature>
<accession>A0AAD9L0M8</accession>
<feature type="region of interest" description="Disordered" evidence="4">
    <location>
        <begin position="726"/>
        <end position="757"/>
    </location>
</feature>
<dbReference type="GO" id="GO:0005509">
    <property type="term" value="F:calcium ion binding"/>
    <property type="evidence" value="ECO:0007669"/>
    <property type="project" value="InterPro"/>
</dbReference>
<dbReference type="SUPFAM" id="SSF47473">
    <property type="entry name" value="EF-hand"/>
    <property type="match status" value="6"/>
</dbReference>